<organism evidence="5 6">
    <name type="scientific">Methanocella paludicola (strain DSM 17711 / JCM 13418 / NBRC 101707 / SANAE)</name>
    <dbReference type="NCBI Taxonomy" id="304371"/>
    <lineage>
        <taxon>Archaea</taxon>
        <taxon>Methanobacteriati</taxon>
        <taxon>Methanobacteriota</taxon>
        <taxon>Stenosarchaea group</taxon>
        <taxon>Methanomicrobia</taxon>
        <taxon>Methanocellales</taxon>
        <taxon>Methanocellaceae</taxon>
        <taxon>Methanocella</taxon>
    </lineage>
</organism>
<evidence type="ECO:0000313" key="5">
    <source>
        <dbReference type="EMBL" id="BAI61142.1"/>
    </source>
</evidence>
<dbReference type="GO" id="GO:0046872">
    <property type="term" value="F:metal ion binding"/>
    <property type="evidence" value="ECO:0007669"/>
    <property type="project" value="UniProtKB-KW"/>
</dbReference>
<name>D1YXH0_METPS</name>
<evidence type="ECO:0000256" key="3">
    <source>
        <dbReference type="ARBA" id="ARBA00023239"/>
    </source>
</evidence>
<gene>
    <name evidence="5" type="ordered locus">MCP_1070</name>
</gene>
<evidence type="ECO:0000313" key="6">
    <source>
        <dbReference type="Proteomes" id="UP000001882"/>
    </source>
</evidence>
<keyword evidence="2" id="KW-0479">Metal-binding</keyword>
<dbReference type="GO" id="GO:0016829">
    <property type="term" value="F:lyase activity"/>
    <property type="evidence" value="ECO:0007669"/>
    <property type="project" value="UniProtKB-KW"/>
</dbReference>
<dbReference type="CDD" id="cd03416">
    <property type="entry name" value="CbiX_SirB_N"/>
    <property type="match status" value="2"/>
</dbReference>
<protein>
    <recommendedName>
        <fullName evidence="7">Sirohydrochlorin cobaltochelatase</fullName>
    </recommendedName>
</protein>
<accession>D1YXH0</accession>
<dbReference type="GeneID" id="8681082"/>
<dbReference type="Pfam" id="PF01903">
    <property type="entry name" value="CbiX"/>
    <property type="match status" value="2"/>
</dbReference>
<evidence type="ECO:0008006" key="7">
    <source>
        <dbReference type="Google" id="ProtNLM"/>
    </source>
</evidence>
<keyword evidence="4" id="KW-0170">Cobalt</keyword>
<keyword evidence="1" id="KW-0169">Cobalamin biosynthesis</keyword>
<dbReference type="InterPro" id="IPR050963">
    <property type="entry name" value="Sirohydro_Cobaltochel/CbiX"/>
</dbReference>
<keyword evidence="3" id="KW-0456">Lyase</keyword>
<reference evidence="6" key="3">
    <citation type="journal article" date="2011" name="PLoS ONE">
        <title>Genome sequence of a mesophilic hydrogenotrophic methanogen Methanocella paludicola, the first cultivated representative of the order Methanocellales.</title>
        <authorList>
            <person name="Sakai S."/>
            <person name="Takaki Y."/>
            <person name="Shimamura S."/>
            <person name="Sekine M."/>
            <person name="Tajima T."/>
            <person name="Kosugi H."/>
            <person name="Ichikawa N."/>
            <person name="Tasumi E."/>
            <person name="Hiraki A.T."/>
            <person name="Shimizu A."/>
            <person name="Kato Y."/>
            <person name="Nishiko R."/>
            <person name="Mori K."/>
            <person name="Fujita N."/>
            <person name="Imachi H."/>
            <person name="Takai K."/>
        </authorList>
    </citation>
    <scope>NUCLEOTIDE SEQUENCE [LARGE SCALE GENOMIC DNA]</scope>
    <source>
        <strain evidence="6">DSM 17711 / JCM 13418 / NBRC 101707 / SANAE</strain>
    </source>
</reference>
<dbReference type="OrthoDB" id="11653at2157"/>
<dbReference type="RefSeq" id="WP_012899821.1">
    <property type="nucleotide sequence ID" value="NC_013665.1"/>
</dbReference>
<dbReference type="EMBL" id="AP011532">
    <property type="protein sequence ID" value="BAI61142.1"/>
    <property type="molecule type" value="Genomic_DNA"/>
</dbReference>
<evidence type="ECO:0000256" key="2">
    <source>
        <dbReference type="ARBA" id="ARBA00022723"/>
    </source>
</evidence>
<reference evidence="5 6" key="1">
    <citation type="journal article" date="2007" name="Appl. Environ. Microbiol.">
        <title>Isolation of key methanogens for global methane emission from rice paddy fields: a novel isolate affiliated with the clone cluster rice cluster I.</title>
        <authorList>
            <person name="Sakai S."/>
            <person name="Imachi H."/>
            <person name="Sekiguchi Y."/>
            <person name="Ohashi A."/>
            <person name="Harada H."/>
            <person name="Kamagata Y."/>
        </authorList>
    </citation>
    <scope>NUCLEOTIDE SEQUENCE [LARGE SCALE GENOMIC DNA]</scope>
    <source>
        <strain evidence="6">DSM 17711 / JCM 13418 / NBRC 101707 / SANAE</strain>
    </source>
</reference>
<dbReference type="GO" id="GO:0009236">
    <property type="term" value="P:cobalamin biosynthetic process"/>
    <property type="evidence" value="ECO:0007669"/>
    <property type="project" value="UniProtKB-KW"/>
</dbReference>
<dbReference type="Proteomes" id="UP000001882">
    <property type="component" value="Chromosome"/>
</dbReference>
<sequence>MDDTGIILVQHGDFPFDFKEKQKLMFDFIEGMLEKLSDRTRGLPRKPDDPYSCDMHTLADAVRDAGGFKHFEVGYMEFSSPTIEEAVIRLEGQGVRKVVLVNSPGIMMRSSHSLLDVPAILKEVAHSHPGLELVYARPGIPFDKMAELFVKRIDSALGRQAHPSVPHAAATMRDDFGVVMIAHGDIPIEYLSSGEFGMGKAEKHIEEWSEMVRRWPRTEENDPLSFDTMKLEKLIREKGGYDNFRAGNLEFASPTLEEAVDKALQDGAKKILFIGGTGFCDRSSHTLVDIPDAVFKLQESHPGIKMTYAYPNMALVSADFAAIIADKVYEALEKGGLSISNN</sequence>
<evidence type="ECO:0000256" key="4">
    <source>
        <dbReference type="ARBA" id="ARBA00023285"/>
    </source>
</evidence>
<dbReference type="InterPro" id="IPR002762">
    <property type="entry name" value="CbiX-like"/>
</dbReference>
<dbReference type="KEGG" id="mpd:MCP_1070"/>
<proteinExistence type="predicted"/>
<dbReference type="PANTHER" id="PTHR33542:SF3">
    <property type="entry name" value="SIROHYDROCHLORIN FERROCHELATASE, CHLOROPLASTIC"/>
    <property type="match status" value="1"/>
</dbReference>
<dbReference type="eggNOG" id="arCOG02246">
    <property type="taxonomic scope" value="Archaea"/>
</dbReference>
<dbReference type="STRING" id="304371.MCP_1070"/>
<dbReference type="InParanoid" id="D1YXH0"/>
<dbReference type="PANTHER" id="PTHR33542">
    <property type="entry name" value="SIROHYDROCHLORIN FERROCHELATASE, CHLOROPLASTIC"/>
    <property type="match status" value="1"/>
</dbReference>
<keyword evidence="6" id="KW-1185">Reference proteome</keyword>
<dbReference type="SUPFAM" id="SSF53800">
    <property type="entry name" value="Chelatase"/>
    <property type="match status" value="2"/>
</dbReference>
<reference evidence="5 6" key="2">
    <citation type="journal article" date="2008" name="Int. J. Syst. Evol. Microbiol.">
        <title>Methanocella paludicola gen. nov., sp. nov., a methane-producing archaeon, the first isolate of the lineage 'Rice Cluster I', and proposal of the new archaeal order Methanocellales ord. nov.</title>
        <authorList>
            <person name="Sakai S."/>
            <person name="Imachi H."/>
            <person name="Hanada S."/>
            <person name="Ohashi A."/>
            <person name="Harada H."/>
            <person name="Kamagata Y."/>
        </authorList>
    </citation>
    <scope>NUCLEOTIDE SEQUENCE [LARGE SCALE GENOMIC DNA]</scope>
    <source>
        <strain evidence="6">DSM 17711 / JCM 13418 / NBRC 101707 / SANAE</strain>
    </source>
</reference>
<dbReference type="Gene3D" id="3.40.50.1400">
    <property type="match status" value="2"/>
</dbReference>
<evidence type="ECO:0000256" key="1">
    <source>
        <dbReference type="ARBA" id="ARBA00022573"/>
    </source>
</evidence>
<dbReference type="AlphaFoldDB" id="D1YXH0"/>